<keyword evidence="1" id="KW-0812">Transmembrane</keyword>
<dbReference type="AlphaFoldDB" id="A0A4Q9MNW4"/>
<accession>A0A4Q9MNW4</accession>
<organism evidence="2">
    <name type="scientific">Dichomitus squalens</name>
    <dbReference type="NCBI Taxonomy" id="114155"/>
    <lineage>
        <taxon>Eukaryota</taxon>
        <taxon>Fungi</taxon>
        <taxon>Dikarya</taxon>
        <taxon>Basidiomycota</taxon>
        <taxon>Agaricomycotina</taxon>
        <taxon>Agaricomycetes</taxon>
        <taxon>Polyporales</taxon>
        <taxon>Polyporaceae</taxon>
        <taxon>Dichomitus</taxon>
    </lineage>
</organism>
<protein>
    <submittedName>
        <fullName evidence="2">Uncharacterized protein</fullName>
    </submittedName>
</protein>
<sequence length="129" mass="14178">MPAVERIGLRAICARARFRAQRRSESAGSVTRLEGPGGIRTRAQVPNEIPADFISDQTFGFHETARFGPFEFPPTAGSAANLFDANRHRLSSWHSLASVIFLMCWPNLSLLTGTWALGTAYSRTLGENI</sequence>
<keyword evidence="1" id="KW-0472">Membrane</keyword>
<evidence type="ECO:0000256" key="1">
    <source>
        <dbReference type="SAM" id="Phobius"/>
    </source>
</evidence>
<evidence type="ECO:0000313" key="2">
    <source>
        <dbReference type="EMBL" id="TBU27871.1"/>
    </source>
</evidence>
<feature type="transmembrane region" description="Helical" evidence="1">
    <location>
        <begin position="96"/>
        <end position="117"/>
    </location>
</feature>
<dbReference type="EMBL" id="ML143427">
    <property type="protein sequence ID" value="TBU27871.1"/>
    <property type="molecule type" value="Genomic_DNA"/>
</dbReference>
<keyword evidence="1" id="KW-1133">Transmembrane helix</keyword>
<dbReference type="Proteomes" id="UP000292957">
    <property type="component" value="Unassembled WGS sequence"/>
</dbReference>
<proteinExistence type="predicted"/>
<gene>
    <name evidence="2" type="ORF">BD311DRAFT_361406</name>
</gene>
<reference evidence="2" key="1">
    <citation type="submission" date="2019-01" db="EMBL/GenBank/DDBJ databases">
        <title>Draft genome sequences of three monokaryotic isolates of the white-rot basidiomycete fungus Dichomitus squalens.</title>
        <authorList>
            <consortium name="DOE Joint Genome Institute"/>
            <person name="Lopez S.C."/>
            <person name="Andreopoulos B."/>
            <person name="Pangilinan J."/>
            <person name="Lipzen A."/>
            <person name="Riley R."/>
            <person name="Ahrendt S."/>
            <person name="Ng V."/>
            <person name="Barry K."/>
            <person name="Daum C."/>
            <person name="Grigoriev I.V."/>
            <person name="Hilden K.S."/>
            <person name="Makela M.R."/>
            <person name="de Vries R.P."/>
        </authorList>
    </citation>
    <scope>NUCLEOTIDE SEQUENCE [LARGE SCALE GENOMIC DNA]</scope>
    <source>
        <strain evidence="2">OM18370.1</strain>
    </source>
</reference>
<name>A0A4Q9MNW4_9APHY</name>